<dbReference type="EMBL" id="SMAG01000005">
    <property type="protein sequence ID" value="TCS93874.1"/>
    <property type="molecule type" value="Genomic_DNA"/>
</dbReference>
<dbReference type="InterPro" id="IPR002912">
    <property type="entry name" value="ACT_dom"/>
</dbReference>
<dbReference type="SUPFAM" id="SSF53850">
    <property type="entry name" value="Periplasmic binding protein-like II"/>
    <property type="match status" value="1"/>
</dbReference>
<comment type="caution">
    <text evidence="11">The sequence shown here is derived from an EMBL/GenBank/DDBJ whole genome shotgun (WGS) entry which is preliminary data.</text>
</comment>
<dbReference type="AlphaFoldDB" id="A0A4R3L6P2"/>
<dbReference type="Pfam" id="PF00800">
    <property type="entry name" value="PDT"/>
    <property type="match status" value="1"/>
</dbReference>
<dbReference type="PANTHER" id="PTHR21022:SF19">
    <property type="entry name" value="PREPHENATE DEHYDRATASE-RELATED"/>
    <property type="match status" value="1"/>
</dbReference>
<gene>
    <name evidence="11" type="ORF">EDD58_10583</name>
</gene>
<evidence type="ECO:0000256" key="7">
    <source>
        <dbReference type="ARBA" id="ARBA00023239"/>
    </source>
</evidence>
<dbReference type="InterPro" id="IPR001086">
    <property type="entry name" value="Preph_deHydtase"/>
</dbReference>
<dbReference type="SUPFAM" id="SSF55021">
    <property type="entry name" value="ACT-like"/>
    <property type="match status" value="1"/>
</dbReference>
<evidence type="ECO:0000259" key="9">
    <source>
        <dbReference type="PROSITE" id="PS51171"/>
    </source>
</evidence>
<reference evidence="11 12" key="1">
    <citation type="submission" date="2019-03" db="EMBL/GenBank/DDBJ databases">
        <title>Genomic Encyclopedia of Type Strains, Phase IV (KMG-IV): sequencing the most valuable type-strain genomes for metagenomic binning, comparative biology and taxonomic classification.</title>
        <authorList>
            <person name="Goeker M."/>
        </authorList>
    </citation>
    <scope>NUCLEOTIDE SEQUENCE [LARGE SCALE GENOMIC DNA]</scope>
    <source>
        <strain evidence="11 12">DSM 45707</strain>
    </source>
</reference>
<evidence type="ECO:0000256" key="1">
    <source>
        <dbReference type="ARBA" id="ARBA00004741"/>
    </source>
</evidence>
<sequence>MRVAYLGPQGSFSEEAAFQYFSTDHIDWYICDTIIEVLEAVSELKADQGFVPIENSIEGMINTTADGLLRNKLFIEAEVIFPVSMNLLVVDEGIQLDEIREVWSIYPVLAQCNEFIRSFKWKSRQFDSSSLAALAVKEYGKREVAAIASESAATLCSLHIAKRNIQDHSENRTRFFVVSKDNNTLKQQEQKNNKTMMLISSSEDHSGVLSSILNVFAALSINLTWIESRPTKKKLGTYHFFIEMESRLHETKTYKAITILEAFGYDVHVLGSYQTTNL</sequence>
<organism evidence="11 12">
    <name type="scientific">Hazenella coriacea</name>
    <dbReference type="NCBI Taxonomy" id="1179467"/>
    <lineage>
        <taxon>Bacteria</taxon>
        <taxon>Bacillati</taxon>
        <taxon>Bacillota</taxon>
        <taxon>Bacilli</taxon>
        <taxon>Bacillales</taxon>
        <taxon>Thermoactinomycetaceae</taxon>
        <taxon>Hazenella</taxon>
    </lineage>
</organism>
<evidence type="ECO:0000256" key="4">
    <source>
        <dbReference type="ARBA" id="ARBA00022605"/>
    </source>
</evidence>
<evidence type="ECO:0000259" key="10">
    <source>
        <dbReference type="PROSITE" id="PS51671"/>
    </source>
</evidence>
<evidence type="ECO:0000256" key="5">
    <source>
        <dbReference type="ARBA" id="ARBA00023141"/>
    </source>
</evidence>
<dbReference type="Gene3D" id="3.40.190.10">
    <property type="entry name" value="Periplasmic binding protein-like II"/>
    <property type="match status" value="2"/>
</dbReference>
<dbReference type="PANTHER" id="PTHR21022">
    <property type="entry name" value="PREPHENATE DEHYDRATASE P PROTEIN"/>
    <property type="match status" value="1"/>
</dbReference>
<keyword evidence="12" id="KW-1185">Reference proteome</keyword>
<evidence type="ECO:0000256" key="6">
    <source>
        <dbReference type="ARBA" id="ARBA00023222"/>
    </source>
</evidence>
<accession>A0A4R3L6P2</accession>
<dbReference type="Pfam" id="PF01842">
    <property type="entry name" value="ACT"/>
    <property type="match status" value="1"/>
</dbReference>
<evidence type="ECO:0000256" key="2">
    <source>
        <dbReference type="ARBA" id="ARBA00013147"/>
    </source>
</evidence>
<keyword evidence="7" id="KW-0456">Lyase</keyword>
<dbReference type="PROSITE" id="PS51171">
    <property type="entry name" value="PREPHENATE_DEHYDR_3"/>
    <property type="match status" value="1"/>
</dbReference>
<keyword evidence="4" id="KW-0028">Amino-acid biosynthesis</keyword>
<dbReference type="InterPro" id="IPR045865">
    <property type="entry name" value="ACT-like_dom_sf"/>
</dbReference>
<dbReference type="UniPathway" id="UPA00121">
    <property type="reaction ID" value="UER00345"/>
</dbReference>
<evidence type="ECO:0000313" key="11">
    <source>
        <dbReference type="EMBL" id="TCS93874.1"/>
    </source>
</evidence>
<comment type="pathway">
    <text evidence="1">Amino-acid biosynthesis; L-phenylalanine biosynthesis; phenylpyruvate from prephenate: step 1/1.</text>
</comment>
<name>A0A4R3L6P2_9BACL</name>
<protein>
    <recommendedName>
        <fullName evidence="3">Prephenate dehydratase</fullName>
        <ecNumber evidence="2">4.2.1.51</ecNumber>
    </recommendedName>
</protein>
<dbReference type="NCBIfam" id="NF008865">
    <property type="entry name" value="PRK11898.1"/>
    <property type="match status" value="1"/>
</dbReference>
<dbReference type="OrthoDB" id="9802281at2"/>
<keyword evidence="6" id="KW-0584">Phenylalanine biosynthesis</keyword>
<evidence type="ECO:0000256" key="8">
    <source>
        <dbReference type="ARBA" id="ARBA00047848"/>
    </source>
</evidence>
<dbReference type="CDD" id="cd04905">
    <property type="entry name" value="ACT_CM-PDT"/>
    <property type="match status" value="1"/>
</dbReference>
<dbReference type="EC" id="4.2.1.51" evidence="2"/>
<comment type="catalytic activity">
    <reaction evidence="8">
        <text>prephenate + H(+) = 3-phenylpyruvate + CO2 + H2O</text>
        <dbReference type="Rhea" id="RHEA:21648"/>
        <dbReference type="ChEBI" id="CHEBI:15377"/>
        <dbReference type="ChEBI" id="CHEBI:15378"/>
        <dbReference type="ChEBI" id="CHEBI:16526"/>
        <dbReference type="ChEBI" id="CHEBI:18005"/>
        <dbReference type="ChEBI" id="CHEBI:29934"/>
        <dbReference type="EC" id="4.2.1.51"/>
    </reaction>
</comment>
<dbReference type="Gene3D" id="3.30.70.260">
    <property type="match status" value="1"/>
</dbReference>
<feature type="domain" description="ACT" evidence="10">
    <location>
        <begin position="197"/>
        <end position="274"/>
    </location>
</feature>
<proteinExistence type="predicted"/>
<dbReference type="GO" id="GO:0004664">
    <property type="term" value="F:prephenate dehydratase activity"/>
    <property type="evidence" value="ECO:0007669"/>
    <property type="project" value="UniProtKB-EC"/>
</dbReference>
<dbReference type="GO" id="GO:0009094">
    <property type="term" value="P:L-phenylalanine biosynthetic process"/>
    <property type="evidence" value="ECO:0007669"/>
    <property type="project" value="UniProtKB-UniPathway"/>
</dbReference>
<evidence type="ECO:0000256" key="3">
    <source>
        <dbReference type="ARBA" id="ARBA00021872"/>
    </source>
</evidence>
<feature type="domain" description="Prephenate dehydratase" evidence="9">
    <location>
        <begin position="2"/>
        <end position="180"/>
    </location>
</feature>
<dbReference type="PROSITE" id="PS51671">
    <property type="entry name" value="ACT"/>
    <property type="match status" value="1"/>
</dbReference>
<dbReference type="Proteomes" id="UP000294937">
    <property type="component" value="Unassembled WGS sequence"/>
</dbReference>
<dbReference type="RefSeq" id="WP_131925212.1">
    <property type="nucleotide sequence ID" value="NZ_SMAG01000005.1"/>
</dbReference>
<dbReference type="GO" id="GO:0005737">
    <property type="term" value="C:cytoplasm"/>
    <property type="evidence" value="ECO:0007669"/>
    <property type="project" value="TreeGrafter"/>
</dbReference>
<keyword evidence="5" id="KW-0057">Aromatic amino acid biosynthesis</keyword>
<evidence type="ECO:0000313" key="12">
    <source>
        <dbReference type="Proteomes" id="UP000294937"/>
    </source>
</evidence>